<evidence type="ECO:0000313" key="5">
    <source>
        <dbReference type="EMBL" id="SFO63366.1"/>
    </source>
</evidence>
<dbReference type="InterPro" id="IPR015883">
    <property type="entry name" value="Glyco_hydro_20_cat"/>
</dbReference>
<dbReference type="Proteomes" id="UP000198806">
    <property type="component" value="Unassembled WGS sequence"/>
</dbReference>
<proteinExistence type="inferred from homology"/>
<dbReference type="InterPro" id="IPR017853">
    <property type="entry name" value="GH"/>
</dbReference>
<dbReference type="OrthoDB" id="383771at2"/>
<sequence>MKIRFEGISKKQTDAIKEIKELLGIELDTKGILVTVLKGNKDIRIKEESSGFILEYGREHQFIRAVGLLVENLKNNKDPQLLEVPIYEHLGVMIDCSRNAVPKREAFCSMVKYLALMGYSTIQLYMEDTFELDKYPYAGYLRGRYSRKELKEMDSYAAIFGIEVIPAIQTLAHMDQVLKWGAMEELRDVGDIFLIDSEKTYEYIEEIIKTMSECFMSKRINIGMDEADMVGLGKYLDNHGYVDRMELMIRHMNRVVGITEKYGLEPMMWSDMIFRLLNKGEYYAADSVFEPDMVKKIPDNLTFVYWDYYSEEKETYDAMIEKHLEFSPNIIFAGGAWRWSGYSPNSHFSEKVGRCAHDSCKEKGIKEVLITLWGDNGSECSLFSVLPALAMWAELCYRDKSDNIHMEERFRTCIGMGYEDFMNLDLLMLTPDNEGSGRIVLNPPKYIFYQDILLGLFDKHIDGEAYREHFHFCGENFNVMRKRNGCFNYIFETQYQMAKILELKCVAGIQLREAYKKDDRNILEVYASKLLPKLIEDIKEFLEAFHVQWLKENKVFGLDNIDLRIGGLIQRVSTAKSRIEQYLNHDIERIDELEEELLTFAGEEKGGPTRVSYWHYMVTPSILSHI</sequence>
<dbReference type="Gene3D" id="1.20.120.670">
    <property type="entry name" value="N-acetyl-b-d-glucoasminidase"/>
    <property type="match status" value="1"/>
</dbReference>
<protein>
    <submittedName>
        <fullName evidence="5">Glycosyl hydrolase family 20, catalytic domain</fullName>
    </submittedName>
</protein>
<dbReference type="GO" id="GO:0004563">
    <property type="term" value="F:beta-N-acetylhexosaminidase activity"/>
    <property type="evidence" value="ECO:0007669"/>
    <property type="project" value="UniProtKB-ARBA"/>
</dbReference>
<dbReference type="CDD" id="cd06565">
    <property type="entry name" value="GH20_GcnA-like"/>
    <property type="match status" value="1"/>
</dbReference>
<comment type="similarity">
    <text evidence="1">Belongs to the glycosyl hydrolase 20 family.</text>
</comment>
<dbReference type="Pfam" id="PF18088">
    <property type="entry name" value="Glyco_H_20C_C"/>
    <property type="match status" value="1"/>
</dbReference>
<keyword evidence="2 5" id="KW-0378">Hydrolase</keyword>
<name>A0A1I5IT56_9FIRM</name>
<evidence type="ECO:0000256" key="1">
    <source>
        <dbReference type="ARBA" id="ARBA00006285"/>
    </source>
</evidence>
<dbReference type="STRING" id="1527.SAMN04489757_15118"/>
<evidence type="ECO:0000313" key="6">
    <source>
        <dbReference type="Proteomes" id="UP000198806"/>
    </source>
</evidence>
<evidence type="ECO:0000259" key="4">
    <source>
        <dbReference type="Pfam" id="PF18088"/>
    </source>
</evidence>
<dbReference type="EMBL" id="FOWD01000051">
    <property type="protein sequence ID" value="SFO63366.1"/>
    <property type="molecule type" value="Genomic_DNA"/>
</dbReference>
<reference evidence="5 6" key="1">
    <citation type="submission" date="2016-10" db="EMBL/GenBank/DDBJ databases">
        <authorList>
            <person name="de Groot N.N."/>
        </authorList>
    </citation>
    <scope>NUCLEOTIDE SEQUENCE [LARGE SCALE GENOMIC DNA]</scope>
    <source>
        <strain evidence="5 6">DSM 1283</strain>
    </source>
</reference>
<dbReference type="Gene3D" id="3.30.160.230">
    <property type="entry name" value="N-acetyl-beta-d-glucosaminidase"/>
    <property type="match status" value="1"/>
</dbReference>
<dbReference type="GO" id="GO:0005975">
    <property type="term" value="P:carbohydrate metabolic process"/>
    <property type="evidence" value="ECO:0007669"/>
    <property type="project" value="InterPro"/>
</dbReference>
<evidence type="ECO:0000259" key="3">
    <source>
        <dbReference type="Pfam" id="PF00728"/>
    </source>
</evidence>
<dbReference type="SUPFAM" id="SSF51445">
    <property type="entry name" value="(Trans)glycosidases"/>
    <property type="match status" value="1"/>
</dbReference>
<dbReference type="PANTHER" id="PTHR21040">
    <property type="entry name" value="BCDNA.GH04120"/>
    <property type="match status" value="1"/>
</dbReference>
<feature type="domain" description="Glycoside Hydrolase 20C C-terminal" evidence="4">
    <location>
        <begin position="419"/>
        <end position="606"/>
    </location>
</feature>
<dbReference type="InterPro" id="IPR041063">
    <property type="entry name" value="Glyco_H_20C_C"/>
</dbReference>
<dbReference type="AlphaFoldDB" id="A0A1I5IT56"/>
<feature type="domain" description="Glycoside hydrolase family 20 catalytic" evidence="3">
    <location>
        <begin position="87"/>
        <end position="295"/>
    </location>
</feature>
<dbReference type="Pfam" id="PF00728">
    <property type="entry name" value="Glyco_hydro_20"/>
    <property type="match status" value="1"/>
</dbReference>
<evidence type="ECO:0000256" key="2">
    <source>
        <dbReference type="ARBA" id="ARBA00022801"/>
    </source>
</evidence>
<accession>A0A1I5IT56</accession>
<organism evidence="5 6">
    <name type="scientific">Anaerocolumna aminovalerica</name>
    <dbReference type="NCBI Taxonomy" id="1527"/>
    <lineage>
        <taxon>Bacteria</taxon>
        <taxon>Bacillati</taxon>
        <taxon>Bacillota</taxon>
        <taxon>Clostridia</taxon>
        <taxon>Lachnospirales</taxon>
        <taxon>Lachnospiraceae</taxon>
        <taxon>Anaerocolumna</taxon>
    </lineage>
</organism>
<dbReference type="Gene3D" id="3.20.20.80">
    <property type="entry name" value="Glycosidases"/>
    <property type="match status" value="1"/>
</dbReference>
<dbReference type="InterPro" id="IPR038901">
    <property type="entry name" value="HEXDC-like"/>
</dbReference>
<gene>
    <name evidence="5" type="ORF">SAMN04489757_15118</name>
</gene>
<dbReference type="PANTHER" id="PTHR21040:SF8">
    <property type="entry name" value="BCDNA.GH04120"/>
    <property type="match status" value="1"/>
</dbReference>
<keyword evidence="6" id="KW-1185">Reference proteome</keyword>
<dbReference type="RefSeq" id="WP_091688843.1">
    <property type="nucleotide sequence ID" value="NZ_BAABFM010000041.1"/>
</dbReference>